<keyword evidence="2" id="KW-0813">Transport</keyword>
<evidence type="ECO:0000256" key="5">
    <source>
        <dbReference type="ARBA" id="ARBA00023004"/>
    </source>
</evidence>
<dbReference type="RefSeq" id="WP_190919682.1">
    <property type="nucleotide sequence ID" value="NZ_JACXIZ010000028.1"/>
</dbReference>
<dbReference type="Pfam" id="PF13476">
    <property type="entry name" value="AAA_23"/>
    <property type="match status" value="1"/>
</dbReference>
<dbReference type="EMBL" id="JACXIZ010000028">
    <property type="protein sequence ID" value="MBD2846892.1"/>
    <property type="molecule type" value="Genomic_DNA"/>
</dbReference>
<comment type="caution">
    <text evidence="9">The sequence shown here is derived from an EMBL/GenBank/DDBJ whole genome shotgun (WGS) entry which is preliminary data.</text>
</comment>
<evidence type="ECO:0000313" key="9">
    <source>
        <dbReference type="EMBL" id="MBD2846892.1"/>
    </source>
</evidence>
<evidence type="ECO:0000256" key="6">
    <source>
        <dbReference type="ARBA" id="ARBA00023065"/>
    </source>
</evidence>
<dbReference type="PANTHER" id="PTHR42771">
    <property type="entry name" value="IRON(3+)-HYDROXAMATE IMPORT ATP-BINDING PROTEIN FHUC"/>
    <property type="match status" value="1"/>
</dbReference>
<dbReference type="GO" id="GO:0006826">
    <property type="term" value="P:iron ion transport"/>
    <property type="evidence" value="ECO:0007669"/>
    <property type="project" value="UniProtKB-KW"/>
</dbReference>
<dbReference type="InterPro" id="IPR003959">
    <property type="entry name" value="ATPase_AAA_core"/>
</dbReference>
<dbReference type="PANTHER" id="PTHR42771:SF2">
    <property type="entry name" value="IRON(3+)-HYDROXAMATE IMPORT ATP-BINDING PROTEIN FHUC"/>
    <property type="match status" value="1"/>
</dbReference>
<evidence type="ECO:0000256" key="1">
    <source>
        <dbReference type="ARBA" id="ARBA00004202"/>
    </source>
</evidence>
<protein>
    <submittedName>
        <fullName evidence="9">AAA family ATPase</fullName>
    </submittedName>
</protein>
<evidence type="ECO:0000256" key="3">
    <source>
        <dbReference type="ARBA" id="ARBA00022475"/>
    </source>
</evidence>
<dbReference type="SUPFAM" id="SSF52540">
    <property type="entry name" value="P-loop containing nucleoside triphosphate hydrolases"/>
    <property type="match status" value="1"/>
</dbReference>
<dbReference type="GO" id="GO:0016887">
    <property type="term" value="F:ATP hydrolysis activity"/>
    <property type="evidence" value="ECO:0007669"/>
    <property type="project" value="InterPro"/>
</dbReference>
<evidence type="ECO:0000256" key="2">
    <source>
        <dbReference type="ARBA" id="ARBA00022448"/>
    </source>
</evidence>
<dbReference type="AlphaFoldDB" id="A0A927BV41"/>
<evidence type="ECO:0000256" key="7">
    <source>
        <dbReference type="ARBA" id="ARBA00023136"/>
    </source>
</evidence>
<sequence>MNTAFLRWVELDRSGLPAQPEYPFDLPVLHQLERLAFHPKVTYLIGENGIGKSTLMEALAVACGFNPEGGGRNLQFATRATHSELHAHLRLARGVRTPRDGYFFRAESYYNVATRIDELDAEPSFGAPIRNAYGGRSLHEMSHGESFFATFMHRFGGRGLYLLDEPEAALSPLRQMAMLSQVHELVRRHSQFVIATHSPILMAYPDAAIYTLSPEGIVQTPWEETEHYVITKQFLNHTDRMLGELLQDE</sequence>
<dbReference type="InterPro" id="IPR051535">
    <property type="entry name" value="Siderophore_ABC-ATPase"/>
</dbReference>
<proteinExistence type="predicted"/>
<dbReference type="InterPro" id="IPR027417">
    <property type="entry name" value="P-loop_NTPase"/>
</dbReference>
<accession>A0A927BV41</accession>
<dbReference type="GO" id="GO:0005524">
    <property type="term" value="F:ATP binding"/>
    <property type="evidence" value="ECO:0007669"/>
    <property type="project" value="InterPro"/>
</dbReference>
<name>A0A927BV41_9BACL</name>
<evidence type="ECO:0000259" key="8">
    <source>
        <dbReference type="SMART" id="SM00382"/>
    </source>
</evidence>
<dbReference type="SMART" id="SM00382">
    <property type="entry name" value="AAA"/>
    <property type="match status" value="1"/>
</dbReference>
<reference evidence="9" key="1">
    <citation type="submission" date="2020-09" db="EMBL/GenBank/DDBJ databases">
        <title>A novel bacterium of genus Paenibacillus, isolated from South China Sea.</title>
        <authorList>
            <person name="Huang H."/>
            <person name="Mo K."/>
            <person name="Hu Y."/>
        </authorList>
    </citation>
    <scope>NUCLEOTIDE SEQUENCE</scope>
    <source>
        <strain evidence="9">IB182496</strain>
    </source>
</reference>
<dbReference type="Proteomes" id="UP000621560">
    <property type="component" value="Unassembled WGS sequence"/>
</dbReference>
<keyword evidence="5" id="KW-0408">Iron</keyword>
<evidence type="ECO:0000313" key="10">
    <source>
        <dbReference type="Proteomes" id="UP000621560"/>
    </source>
</evidence>
<keyword evidence="3" id="KW-1003">Cell membrane</keyword>
<feature type="domain" description="AAA+ ATPase" evidence="8">
    <location>
        <begin position="38"/>
        <end position="215"/>
    </location>
</feature>
<comment type="subcellular location">
    <subcellularLocation>
        <location evidence="1">Cell membrane</location>
        <topology evidence="1">Peripheral membrane protein</topology>
    </subcellularLocation>
</comment>
<organism evidence="9 10">
    <name type="scientific">Paenibacillus sabuli</name>
    <dbReference type="NCBI Taxonomy" id="2772509"/>
    <lineage>
        <taxon>Bacteria</taxon>
        <taxon>Bacillati</taxon>
        <taxon>Bacillota</taxon>
        <taxon>Bacilli</taxon>
        <taxon>Bacillales</taxon>
        <taxon>Paenibacillaceae</taxon>
        <taxon>Paenibacillus</taxon>
    </lineage>
</organism>
<dbReference type="Pfam" id="PF13304">
    <property type="entry name" value="AAA_21"/>
    <property type="match status" value="1"/>
</dbReference>
<keyword evidence="7" id="KW-0472">Membrane</keyword>
<evidence type="ECO:0000256" key="4">
    <source>
        <dbReference type="ARBA" id="ARBA00022496"/>
    </source>
</evidence>
<dbReference type="Gene3D" id="3.40.50.300">
    <property type="entry name" value="P-loop containing nucleotide triphosphate hydrolases"/>
    <property type="match status" value="2"/>
</dbReference>
<keyword evidence="4" id="KW-0410">Iron transport</keyword>
<dbReference type="InterPro" id="IPR038729">
    <property type="entry name" value="Rad50/SbcC_AAA"/>
</dbReference>
<keyword evidence="10" id="KW-1185">Reference proteome</keyword>
<dbReference type="GO" id="GO:0005886">
    <property type="term" value="C:plasma membrane"/>
    <property type="evidence" value="ECO:0007669"/>
    <property type="project" value="UniProtKB-SubCell"/>
</dbReference>
<keyword evidence="6" id="KW-0406">Ion transport</keyword>
<gene>
    <name evidence="9" type="ORF">IDH44_16975</name>
</gene>
<dbReference type="InterPro" id="IPR003593">
    <property type="entry name" value="AAA+_ATPase"/>
</dbReference>
<dbReference type="GO" id="GO:0006302">
    <property type="term" value="P:double-strand break repair"/>
    <property type="evidence" value="ECO:0007669"/>
    <property type="project" value="InterPro"/>
</dbReference>